<keyword evidence="1" id="KW-0812">Transmembrane</keyword>
<keyword evidence="1" id="KW-1133">Transmembrane helix</keyword>
<dbReference type="NCBIfam" id="NF033632">
    <property type="entry name" value="SLATT_4"/>
    <property type="match status" value="1"/>
</dbReference>
<evidence type="ECO:0000313" key="3">
    <source>
        <dbReference type="EMBL" id="MPM24525.1"/>
    </source>
</evidence>
<evidence type="ECO:0000256" key="1">
    <source>
        <dbReference type="SAM" id="Phobius"/>
    </source>
</evidence>
<dbReference type="EMBL" id="VSSQ01004282">
    <property type="protein sequence ID" value="MPM24525.1"/>
    <property type="molecule type" value="Genomic_DNA"/>
</dbReference>
<name>A0A644Y7J8_9ZZZZ</name>
<dbReference type="AlphaFoldDB" id="A0A644Y7J8"/>
<sequence length="200" mass="21700">MTDGSTAGSDCDPYLLAQVREAFGRVVYSHKTHEKQADICFTKHRWQQGALIALTALSSGTFLAAVVGLLGDPVLTSLATSSIALLVTWSSLGAKAFKFADEADAHRGVASQLWNVRESYISLIADMMSGEVPDADARTRRDELQHATLDAYAVAPRTSSKAFKRAQGGLKDNEEMTFTPHEIDLFLPEALRIDEGRGTV</sequence>
<dbReference type="InterPro" id="IPR040811">
    <property type="entry name" value="SLATT_4"/>
</dbReference>
<reference evidence="3" key="1">
    <citation type="submission" date="2019-08" db="EMBL/GenBank/DDBJ databases">
        <authorList>
            <person name="Kucharzyk K."/>
            <person name="Murdoch R.W."/>
            <person name="Higgins S."/>
            <person name="Loffler F."/>
        </authorList>
    </citation>
    <scope>NUCLEOTIDE SEQUENCE</scope>
</reference>
<feature type="transmembrane region" description="Helical" evidence="1">
    <location>
        <begin position="77"/>
        <end position="97"/>
    </location>
</feature>
<feature type="transmembrane region" description="Helical" evidence="1">
    <location>
        <begin position="51"/>
        <end position="71"/>
    </location>
</feature>
<keyword evidence="1" id="KW-0472">Membrane</keyword>
<dbReference type="Pfam" id="PF18186">
    <property type="entry name" value="SLATT_4"/>
    <property type="match status" value="1"/>
</dbReference>
<evidence type="ECO:0000259" key="2">
    <source>
        <dbReference type="Pfam" id="PF18186"/>
    </source>
</evidence>
<protein>
    <recommendedName>
        <fullName evidence="2">SMODS and SLOG-associating 2TM effector domain-containing protein</fullName>
    </recommendedName>
</protein>
<comment type="caution">
    <text evidence="3">The sequence shown here is derived from an EMBL/GenBank/DDBJ whole genome shotgun (WGS) entry which is preliminary data.</text>
</comment>
<accession>A0A644Y7J8</accession>
<proteinExistence type="predicted"/>
<feature type="domain" description="SMODS and SLOG-associating 2TM effector" evidence="2">
    <location>
        <begin position="15"/>
        <end position="182"/>
    </location>
</feature>
<organism evidence="3">
    <name type="scientific">bioreactor metagenome</name>
    <dbReference type="NCBI Taxonomy" id="1076179"/>
    <lineage>
        <taxon>unclassified sequences</taxon>
        <taxon>metagenomes</taxon>
        <taxon>ecological metagenomes</taxon>
    </lineage>
</organism>
<gene>
    <name evidence="3" type="ORF">SDC9_71008</name>
</gene>